<comment type="caution">
    <text evidence="2">The sequence shown here is derived from an EMBL/GenBank/DDBJ whole genome shotgun (WGS) entry which is preliminary data.</text>
</comment>
<sequence length="149" mass="17022">MGPRVLHQLVASRLHELLSKVSPPELLVMADLAIDHKPRYQRDISVVHKLKINLALRAVPPEVVKLAVEIVSPSSRRRDWVEKRREYARMGIPNYLLVELTGIDSPCVYYHRLIDGTYQLASKAKTGEMIRIDDPVVVEFDPADLIYID</sequence>
<dbReference type="Gene3D" id="3.90.1570.10">
    <property type="entry name" value="tt1808, chain A"/>
    <property type="match status" value="1"/>
</dbReference>
<name>A0ABT1I5P4_9PSEU</name>
<evidence type="ECO:0000313" key="2">
    <source>
        <dbReference type="EMBL" id="MCP2267932.1"/>
    </source>
</evidence>
<dbReference type="InterPro" id="IPR012296">
    <property type="entry name" value="Nuclease_put_TT1808"/>
</dbReference>
<keyword evidence="2" id="KW-0540">Nuclease</keyword>
<gene>
    <name evidence="2" type="ORF">LV75_000414</name>
</gene>
<keyword evidence="3" id="KW-1185">Reference proteome</keyword>
<accession>A0ABT1I5P4</accession>
<protein>
    <submittedName>
        <fullName evidence="2">Restriction endonuclease</fullName>
    </submittedName>
</protein>
<evidence type="ECO:0000313" key="3">
    <source>
        <dbReference type="Proteomes" id="UP001205185"/>
    </source>
</evidence>
<proteinExistence type="predicted"/>
<dbReference type="GO" id="GO:0004519">
    <property type="term" value="F:endonuclease activity"/>
    <property type="evidence" value="ECO:0007669"/>
    <property type="project" value="UniProtKB-KW"/>
</dbReference>
<dbReference type="Pfam" id="PF05685">
    <property type="entry name" value="Uma2"/>
    <property type="match status" value="1"/>
</dbReference>
<dbReference type="EMBL" id="JAMTCO010000001">
    <property type="protein sequence ID" value="MCP2267932.1"/>
    <property type="molecule type" value="Genomic_DNA"/>
</dbReference>
<dbReference type="Proteomes" id="UP001205185">
    <property type="component" value="Unassembled WGS sequence"/>
</dbReference>
<reference evidence="2 3" key="1">
    <citation type="submission" date="2022-06" db="EMBL/GenBank/DDBJ databases">
        <title>Genomic Encyclopedia of Archaeal and Bacterial Type Strains, Phase II (KMG-II): from individual species to whole genera.</title>
        <authorList>
            <person name="Goeker M."/>
        </authorList>
    </citation>
    <scope>NUCLEOTIDE SEQUENCE [LARGE SCALE GENOMIC DNA]</scope>
    <source>
        <strain evidence="2 3">DSM 44255</strain>
    </source>
</reference>
<dbReference type="InterPro" id="IPR008538">
    <property type="entry name" value="Uma2"/>
</dbReference>
<dbReference type="InterPro" id="IPR011335">
    <property type="entry name" value="Restrct_endonuc-II-like"/>
</dbReference>
<dbReference type="SUPFAM" id="SSF52980">
    <property type="entry name" value="Restriction endonuclease-like"/>
    <property type="match status" value="1"/>
</dbReference>
<evidence type="ECO:0000259" key="1">
    <source>
        <dbReference type="Pfam" id="PF05685"/>
    </source>
</evidence>
<feature type="domain" description="Putative restriction endonuclease" evidence="1">
    <location>
        <begin position="6"/>
        <end position="135"/>
    </location>
</feature>
<keyword evidence="2" id="KW-0255">Endonuclease</keyword>
<dbReference type="RefSeq" id="WP_301318450.1">
    <property type="nucleotide sequence ID" value="NZ_BAAAVB010000026.1"/>
</dbReference>
<organism evidence="2 3">
    <name type="scientific">Actinokineospora diospyrosa</name>
    <dbReference type="NCBI Taxonomy" id="103728"/>
    <lineage>
        <taxon>Bacteria</taxon>
        <taxon>Bacillati</taxon>
        <taxon>Actinomycetota</taxon>
        <taxon>Actinomycetes</taxon>
        <taxon>Pseudonocardiales</taxon>
        <taxon>Pseudonocardiaceae</taxon>
        <taxon>Actinokineospora</taxon>
    </lineage>
</organism>
<dbReference type="CDD" id="cd06260">
    <property type="entry name" value="DUF820-like"/>
    <property type="match status" value="1"/>
</dbReference>
<keyword evidence="2" id="KW-0378">Hydrolase</keyword>